<evidence type="ECO:0000313" key="9">
    <source>
        <dbReference type="EMBL" id="MFD2638590.1"/>
    </source>
</evidence>
<feature type="transmembrane region" description="Helical" evidence="7">
    <location>
        <begin position="7"/>
        <end position="28"/>
    </location>
</feature>
<accession>A0ABW5QAE4</accession>
<organism evidence="9 10">
    <name type="scientific">Piscibacillus salipiscarius</name>
    <dbReference type="NCBI Taxonomy" id="299480"/>
    <lineage>
        <taxon>Bacteria</taxon>
        <taxon>Bacillati</taxon>
        <taxon>Bacillota</taxon>
        <taxon>Bacilli</taxon>
        <taxon>Bacillales</taxon>
        <taxon>Bacillaceae</taxon>
        <taxon>Piscibacillus</taxon>
    </lineage>
</organism>
<dbReference type="Proteomes" id="UP001597452">
    <property type="component" value="Unassembled WGS sequence"/>
</dbReference>
<feature type="domain" description="ABC transmembrane type-1" evidence="8">
    <location>
        <begin position="76"/>
        <end position="278"/>
    </location>
</feature>
<keyword evidence="2 7" id="KW-0813">Transport</keyword>
<evidence type="ECO:0000256" key="2">
    <source>
        <dbReference type="ARBA" id="ARBA00022448"/>
    </source>
</evidence>
<keyword evidence="3" id="KW-1003">Cell membrane</keyword>
<gene>
    <name evidence="9" type="ORF">ACFSW4_06930</name>
</gene>
<dbReference type="InterPro" id="IPR000515">
    <property type="entry name" value="MetI-like"/>
</dbReference>
<keyword evidence="10" id="KW-1185">Reference proteome</keyword>
<comment type="subcellular location">
    <subcellularLocation>
        <location evidence="1 7">Cell membrane</location>
        <topology evidence="1 7">Multi-pass membrane protein</topology>
    </subcellularLocation>
</comment>
<dbReference type="PANTHER" id="PTHR30465">
    <property type="entry name" value="INNER MEMBRANE ABC TRANSPORTER"/>
    <property type="match status" value="1"/>
</dbReference>
<evidence type="ECO:0000259" key="8">
    <source>
        <dbReference type="PROSITE" id="PS50928"/>
    </source>
</evidence>
<feature type="transmembrane region" description="Helical" evidence="7">
    <location>
        <begin position="80"/>
        <end position="101"/>
    </location>
</feature>
<dbReference type="InterPro" id="IPR035906">
    <property type="entry name" value="MetI-like_sf"/>
</dbReference>
<name>A0ABW5QAE4_9BACI</name>
<feature type="transmembrane region" description="Helical" evidence="7">
    <location>
        <begin position="258"/>
        <end position="281"/>
    </location>
</feature>
<keyword evidence="5 7" id="KW-1133">Transmembrane helix</keyword>
<feature type="transmembrane region" description="Helical" evidence="7">
    <location>
        <begin position="113"/>
        <end position="136"/>
    </location>
</feature>
<evidence type="ECO:0000256" key="1">
    <source>
        <dbReference type="ARBA" id="ARBA00004651"/>
    </source>
</evidence>
<sequence length="288" mass="32940">MYRTISTLCLVGAVIFILASLPLTVTIFGDSLLIEWSIIYDKTLAYFNGVLSGESFTYTEGKDRTQHFFADVPSHFMTSFLYLLVAALIAISLSLVLSIWVSLTKKEWVKDVIGFLSVIPDFIMIIFLQLVVVYIYEEYGVAVSRVATKSSEEPAVLLPLIVMILIPLIYLIRNLSERTFDVMGEDYILNAKAKGIRRLPIIFNHVIRNVLPFLKADLHKILAIMMSNLFIVEYLFNINGLSAFIFNNYSYQFNLTVNTLIALMVVYMLLYLCLTLFIRFLERIFAND</sequence>
<evidence type="ECO:0000256" key="6">
    <source>
        <dbReference type="ARBA" id="ARBA00023136"/>
    </source>
</evidence>
<dbReference type="CDD" id="cd06261">
    <property type="entry name" value="TM_PBP2"/>
    <property type="match status" value="1"/>
</dbReference>
<dbReference type="PROSITE" id="PS50928">
    <property type="entry name" value="ABC_TM1"/>
    <property type="match status" value="1"/>
</dbReference>
<reference evidence="10" key="1">
    <citation type="journal article" date="2019" name="Int. J. Syst. Evol. Microbiol.">
        <title>The Global Catalogue of Microorganisms (GCM) 10K type strain sequencing project: providing services to taxonomists for standard genome sequencing and annotation.</title>
        <authorList>
            <consortium name="The Broad Institute Genomics Platform"/>
            <consortium name="The Broad Institute Genome Sequencing Center for Infectious Disease"/>
            <person name="Wu L."/>
            <person name="Ma J."/>
        </authorList>
    </citation>
    <scope>NUCLEOTIDE SEQUENCE [LARGE SCALE GENOMIC DNA]</scope>
    <source>
        <strain evidence="10">TISTR 1571</strain>
    </source>
</reference>
<dbReference type="Gene3D" id="1.10.3720.10">
    <property type="entry name" value="MetI-like"/>
    <property type="match status" value="1"/>
</dbReference>
<comment type="similarity">
    <text evidence="7">Belongs to the binding-protein-dependent transport system permease family.</text>
</comment>
<keyword evidence="4 7" id="KW-0812">Transmembrane</keyword>
<feature type="transmembrane region" description="Helical" evidence="7">
    <location>
        <begin position="156"/>
        <end position="173"/>
    </location>
</feature>
<evidence type="ECO:0000256" key="3">
    <source>
        <dbReference type="ARBA" id="ARBA00022475"/>
    </source>
</evidence>
<evidence type="ECO:0000256" key="5">
    <source>
        <dbReference type="ARBA" id="ARBA00022989"/>
    </source>
</evidence>
<dbReference type="Pfam" id="PF00528">
    <property type="entry name" value="BPD_transp_1"/>
    <property type="match status" value="1"/>
</dbReference>
<protein>
    <submittedName>
        <fullName evidence="9">ABC transporter permease subunit</fullName>
    </submittedName>
</protein>
<dbReference type="PANTHER" id="PTHR30465:SF44">
    <property type="entry name" value="ABC-TYPE DIPEPTIDE_OLIGOPEPTIDE TRANSPORT SYSTEM, PERMEASE COMPONENT"/>
    <property type="match status" value="1"/>
</dbReference>
<dbReference type="RefSeq" id="WP_377328303.1">
    <property type="nucleotide sequence ID" value="NZ_JBHUMZ010000019.1"/>
</dbReference>
<evidence type="ECO:0000256" key="4">
    <source>
        <dbReference type="ARBA" id="ARBA00022692"/>
    </source>
</evidence>
<keyword evidence="6 7" id="KW-0472">Membrane</keyword>
<comment type="caution">
    <text evidence="9">The sequence shown here is derived from an EMBL/GenBank/DDBJ whole genome shotgun (WGS) entry which is preliminary data.</text>
</comment>
<evidence type="ECO:0000313" key="10">
    <source>
        <dbReference type="Proteomes" id="UP001597452"/>
    </source>
</evidence>
<proteinExistence type="inferred from homology"/>
<dbReference type="SUPFAM" id="SSF161098">
    <property type="entry name" value="MetI-like"/>
    <property type="match status" value="1"/>
</dbReference>
<feature type="transmembrane region" description="Helical" evidence="7">
    <location>
        <begin position="221"/>
        <end position="246"/>
    </location>
</feature>
<dbReference type="EMBL" id="JBHUMZ010000019">
    <property type="protein sequence ID" value="MFD2638590.1"/>
    <property type="molecule type" value="Genomic_DNA"/>
</dbReference>
<evidence type="ECO:0000256" key="7">
    <source>
        <dbReference type="RuleBase" id="RU363032"/>
    </source>
</evidence>